<dbReference type="Proteomes" id="UP001085076">
    <property type="component" value="Miscellaneous, Linkage group lg01"/>
</dbReference>
<accession>A0A9D5HQD3</accession>
<feature type="signal peptide" evidence="3">
    <location>
        <begin position="1"/>
        <end position="19"/>
    </location>
</feature>
<dbReference type="AlphaFoldDB" id="A0A9D5HQD3"/>
<dbReference type="PANTHER" id="PTHR33512:SF14">
    <property type="entry name" value="EXPRESSED PROTEIN"/>
    <property type="match status" value="1"/>
</dbReference>
<keyword evidence="2" id="KW-0812">Transmembrane</keyword>
<keyword evidence="3" id="KW-0732">Signal</keyword>
<evidence type="ECO:0000256" key="3">
    <source>
        <dbReference type="SAM" id="SignalP"/>
    </source>
</evidence>
<feature type="chain" id="PRO_5039547661" description="Transmembrane protein" evidence="3">
    <location>
        <begin position="20"/>
        <end position="320"/>
    </location>
</feature>
<name>A0A9D5HQD3_9LILI</name>
<keyword evidence="5" id="KW-1185">Reference proteome</keyword>
<evidence type="ECO:0000313" key="5">
    <source>
        <dbReference type="Proteomes" id="UP001085076"/>
    </source>
</evidence>
<keyword evidence="2" id="KW-1133">Transmembrane helix</keyword>
<sequence length="320" mass="34556">MELIHRLVILIAFAGLLSAYKSKAQSPSSSTSPARQLDALLQDYGYQAFVHPHTGVFYDGLAPANLSGIKISVVRLRSGSLWRRGVHSFKEFDIPIGLIVHPYVERIVFVYQNLGNWSSVYYPLPGFTYLAPLLGLLIYDAANLSAKNLPELDFVASKSPIMINFTNVAPVLNGLTPQCVWFNLDGLPEFRDLVSENACSTYRQGHFSIVVNSTGLAPSPSPGGGPVPGLSPGPSPGPSKSHKSKVWKIVGGVAGGFVGLVLLGLLLVWLLIHRQNKKVAEMEHQADVGEALQMTRVGSTQAPVASGTRTQPILENEYVA</sequence>
<reference evidence="4" key="2">
    <citation type="journal article" date="2022" name="Hortic Res">
        <title>The genome of Dioscorea zingiberensis sheds light on the biosynthesis, origin and evolution of the medicinally important diosgenin saponins.</title>
        <authorList>
            <person name="Li Y."/>
            <person name="Tan C."/>
            <person name="Li Z."/>
            <person name="Guo J."/>
            <person name="Li S."/>
            <person name="Chen X."/>
            <person name="Wang C."/>
            <person name="Dai X."/>
            <person name="Yang H."/>
            <person name="Song W."/>
            <person name="Hou L."/>
            <person name="Xu J."/>
            <person name="Tong Z."/>
            <person name="Xu A."/>
            <person name="Yuan X."/>
            <person name="Wang W."/>
            <person name="Yang Q."/>
            <person name="Chen L."/>
            <person name="Sun Z."/>
            <person name="Wang K."/>
            <person name="Pan B."/>
            <person name="Chen J."/>
            <person name="Bao Y."/>
            <person name="Liu F."/>
            <person name="Qi X."/>
            <person name="Gang D.R."/>
            <person name="Wen J."/>
            <person name="Li J."/>
        </authorList>
    </citation>
    <scope>NUCLEOTIDE SEQUENCE</scope>
    <source>
        <strain evidence="4">Dzin_1.0</strain>
    </source>
</reference>
<evidence type="ECO:0000256" key="2">
    <source>
        <dbReference type="SAM" id="Phobius"/>
    </source>
</evidence>
<feature type="compositionally biased region" description="Pro residues" evidence="1">
    <location>
        <begin position="219"/>
        <end position="237"/>
    </location>
</feature>
<dbReference type="Pfam" id="PF06697">
    <property type="entry name" value="DUF1191"/>
    <property type="match status" value="1"/>
</dbReference>
<evidence type="ECO:0008006" key="6">
    <source>
        <dbReference type="Google" id="ProtNLM"/>
    </source>
</evidence>
<evidence type="ECO:0000256" key="1">
    <source>
        <dbReference type="SAM" id="MobiDB-lite"/>
    </source>
</evidence>
<gene>
    <name evidence="4" type="ORF">J5N97_003751</name>
</gene>
<dbReference type="OrthoDB" id="1925347at2759"/>
<reference evidence="4" key="1">
    <citation type="submission" date="2021-03" db="EMBL/GenBank/DDBJ databases">
        <authorList>
            <person name="Li Z."/>
            <person name="Yang C."/>
        </authorList>
    </citation>
    <scope>NUCLEOTIDE SEQUENCE</scope>
    <source>
        <strain evidence="4">Dzin_1.0</strain>
        <tissue evidence="4">Leaf</tissue>
    </source>
</reference>
<proteinExistence type="predicted"/>
<dbReference type="GO" id="GO:0016020">
    <property type="term" value="C:membrane"/>
    <property type="evidence" value="ECO:0007669"/>
    <property type="project" value="TreeGrafter"/>
</dbReference>
<feature type="region of interest" description="Disordered" evidence="1">
    <location>
        <begin position="217"/>
        <end position="242"/>
    </location>
</feature>
<evidence type="ECO:0000313" key="4">
    <source>
        <dbReference type="EMBL" id="KAJ0985395.1"/>
    </source>
</evidence>
<organism evidence="4 5">
    <name type="scientific">Dioscorea zingiberensis</name>
    <dbReference type="NCBI Taxonomy" id="325984"/>
    <lineage>
        <taxon>Eukaryota</taxon>
        <taxon>Viridiplantae</taxon>
        <taxon>Streptophyta</taxon>
        <taxon>Embryophyta</taxon>
        <taxon>Tracheophyta</taxon>
        <taxon>Spermatophyta</taxon>
        <taxon>Magnoliopsida</taxon>
        <taxon>Liliopsida</taxon>
        <taxon>Dioscoreales</taxon>
        <taxon>Dioscoreaceae</taxon>
        <taxon>Dioscorea</taxon>
    </lineage>
</organism>
<dbReference type="PANTHER" id="PTHR33512">
    <property type="entry name" value="PROTEIN, PUTATIVE (DUF1191)-RELATED"/>
    <property type="match status" value="1"/>
</dbReference>
<dbReference type="EMBL" id="JAGGNH010000001">
    <property type="protein sequence ID" value="KAJ0985395.1"/>
    <property type="molecule type" value="Genomic_DNA"/>
</dbReference>
<dbReference type="InterPro" id="IPR010605">
    <property type="entry name" value="DUF1191"/>
</dbReference>
<comment type="caution">
    <text evidence="4">The sequence shown here is derived from an EMBL/GenBank/DDBJ whole genome shotgun (WGS) entry which is preliminary data.</text>
</comment>
<keyword evidence="2" id="KW-0472">Membrane</keyword>
<feature type="transmembrane region" description="Helical" evidence="2">
    <location>
        <begin position="249"/>
        <end position="272"/>
    </location>
</feature>
<protein>
    <recommendedName>
        <fullName evidence="6">Transmembrane protein</fullName>
    </recommendedName>
</protein>